<sequence>MTTFKPLRELVTFRGGGTPSKQVPEYWDGDIPWASVKDFTSTSLSETQDFITQEGLRNSSANLIPKGHVIIPTRMSLGKAAINAVDLAINQDLRALIPKVPLDANFLLHAVLSLKEEIVKKGSGATVKGITQEELYKLEIPVPEEFEDQIRIAHLLGKVEKLIVQRKQHLQQLDDLLKSVFLEMFGNPVRNEKGWEKRPCGKVAEIITGHPFKSDLYTDDQTQLRLCGGLIIYPQRIEWEKCNYWPEQLLPGLERYLLKANDIVLAMDRPWISSGLKICMVDEAGNGSLLVQRTARLRAKEVEQYFLYAHLKDVSFTRHCKPTETTVPHISIKDIQTFQVLCPPRELQTRFSSIAEKIEHIKIHYQHSLADLEALYGVLSQQAFNGELDLSRVPLPKQPTQHIAPASIGEQATMLEPVVQAVAAIHLPNTGNPLAALENSEVRKALITEWLEAYRQQLGDAPFLVQDFMAAASDRLTEWLQAVVEDEAVADEQKNRLAESYSSNDVGLGVNDYEHIKKWVFEALAAGALTQGSNKVSNRIELTAVQS</sequence>
<dbReference type="InterPro" id="IPR052021">
    <property type="entry name" value="Type-I_RS_S_subunit"/>
</dbReference>
<evidence type="ECO:0000313" key="5">
    <source>
        <dbReference type="EMBL" id="VFR30157.1"/>
    </source>
</evidence>
<dbReference type="Gene3D" id="3.90.220.20">
    <property type="entry name" value="DNA methylase specificity domains"/>
    <property type="match status" value="2"/>
</dbReference>
<keyword evidence="3" id="KW-0238">DNA-binding</keyword>
<reference evidence="7" key="1">
    <citation type="submission" date="2019-03" db="EMBL/GenBank/DDBJ databases">
        <authorList>
            <person name="Danneels B."/>
        </authorList>
    </citation>
    <scope>NUCLEOTIDE SEQUENCE</scope>
</reference>
<dbReference type="EMBL" id="CAADIC010000014">
    <property type="protein sequence ID" value="VFR30157.1"/>
    <property type="molecule type" value="Genomic_DNA"/>
</dbReference>
<dbReference type="EMBL" id="CAADIL010000012">
    <property type="protein sequence ID" value="VFR69008.1"/>
    <property type="molecule type" value="Genomic_DNA"/>
</dbReference>
<accession>A0A484U965</accession>
<dbReference type="EMBL" id="CAADIJ010000024">
    <property type="protein sequence ID" value="VFR83179.1"/>
    <property type="molecule type" value="Genomic_DNA"/>
</dbReference>
<dbReference type="SUPFAM" id="SSF116734">
    <property type="entry name" value="DNA methylase specificity domain"/>
    <property type="match status" value="2"/>
</dbReference>
<evidence type="ECO:0000259" key="4">
    <source>
        <dbReference type="Pfam" id="PF01420"/>
    </source>
</evidence>
<dbReference type="GO" id="GO:0003677">
    <property type="term" value="F:DNA binding"/>
    <property type="evidence" value="ECO:0007669"/>
    <property type="project" value="UniProtKB-KW"/>
</dbReference>
<dbReference type="AlphaFoldDB" id="A0A484U965"/>
<keyword evidence="7" id="KW-0378">Hydrolase</keyword>
<evidence type="ECO:0000256" key="3">
    <source>
        <dbReference type="ARBA" id="ARBA00023125"/>
    </source>
</evidence>
<dbReference type="CDD" id="cd17285">
    <property type="entry name" value="RMtype1_S_Csp16704I_TRD2-CR2_like"/>
    <property type="match status" value="1"/>
</dbReference>
<dbReference type="PANTHER" id="PTHR30408:SF12">
    <property type="entry name" value="TYPE I RESTRICTION ENZYME MJAVIII SPECIFICITY SUBUNIT"/>
    <property type="match status" value="1"/>
</dbReference>
<keyword evidence="2" id="KW-0680">Restriction system</keyword>
<dbReference type="GO" id="GO:0009035">
    <property type="term" value="F:type I site-specific deoxyribonuclease activity"/>
    <property type="evidence" value="ECO:0007669"/>
    <property type="project" value="UniProtKB-EC"/>
</dbReference>
<dbReference type="PANTHER" id="PTHR30408">
    <property type="entry name" value="TYPE-1 RESTRICTION ENZYME ECOKI SPECIFICITY PROTEIN"/>
    <property type="match status" value="1"/>
</dbReference>
<dbReference type="EC" id="3.1.21.3" evidence="7"/>
<evidence type="ECO:0000256" key="2">
    <source>
        <dbReference type="ARBA" id="ARBA00022747"/>
    </source>
</evidence>
<name>A0A484U965_9ZZZZ</name>
<organism evidence="7">
    <name type="scientific">plant metagenome</name>
    <dbReference type="NCBI Taxonomy" id="1297885"/>
    <lineage>
        <taxon>unclassified sequences</taxon>
        <taxon>metagenomes</taxon>
        <taxon>organismal metagenomes</taxon>
    </lineage>
</organism>
<protein>
    <submittedName>
        <fullName evidence="7">Type I restriction-modification system, specificity subunit S</fullName>
        <ecNumber evidence="7">3.1.21.3</ecNumber>
    </submittedName>
</protein>
<dbReference type="GO" id="GO:0009307">
    <property type="term" value="P:DNA restriction-modification system"/>
    <property type="evidence" value="ECO:0007669"/>
    <property type="project" value="UniProtKB-KW"/>
</dbReference>
<evidence type="ECO:0000313" key="7">
    <source>
        <dbReference type="EMBL" id="VFR83179.1"/>
    </source>
</evidence>
<dbReference type="Pfam" id="PF01420">
    <property type="entry name" value="Methylase_S"/>
    <property type="match status" value="1"/>
</dbReference>
<comment type="similarity">
    <text evidence="1">Belongs to the type-I restriction system S methylase family.</text>
</comment>
<dbReference type="InterPro" id="IPR044946">
    <property type="entry name" value="Restrct_endonuc_typeI_TRD_sf"/>
</dbReference>
<proteinExistence type="inferred from homology"/>
<dbReference type="CDD" id="cd17259">
    <property type="entry name" value="RMtype1_S_StySKI-TRD2-CR2_like"/>
    <property type="match status" value="1"/>
</dbReference>
<evidence type="ECO:0000313" key="6">
    <source>
        <dbReference type="EMBL" id="VFR69008.1"/>
    </source>
</evidence>
<evidence type="ECO:0000256" key="1">
    <source>
        <dbReference type="ARBA" id="ARBA00010923"/>
    </source>
</evidence>
<feature type="domain" description="Type I restriction modification DNA specificity" evidence="4">
    <location>
        <begin position="4"/>
        <end position="170"/>
    </location>
</feature>
<dbReference type="InterPro" id="IPR000055">
    <property type="entry name" value="Restrct_endonuc_typeI_TRD"/>
</dbReference>
<gene>
    <name evidence="5" type="ORF">ANDA3_3935</name>
    <name evidence="6" type="ORF">DAR2_3786</name>
    <name evidence="7" type="ORF">DAR3_3467</name>
</gene>